<evidence type="ECO:0000313" key="4">
    <source>
        <dbReference type="EMBL" id="KAF4614446.1"/>
    </source>
</evidence>
<organism evidence="4 5">
    <name type="scientific">Agrocybe pediades</name>
    <dbReference type="NCBI Taxonomy" id="84607"/>
    <lineage>
        <taxon>Eukaryota</taxon>
        <taxon>Fungi</taxon>
        <taxon>Dikarya</taxon>
        <taxon>Basidiomycota</taxon>
        <taxon>Agaricomycotina</taxon>
        <taxon>Agaricomycetes</taxon>
        <taxon>Agaricomycetidae</taxon>
        <taxon>Agaricales</taxon>
        <taxon>Agaricineae</taxon>
        <taxon>Strophariaceae</taxon>
        <taxon>Agrocybe</taxon>
    </lineage>
</organism>
<feature type="compositionally biased region" description="Basic and acidic residues" evidence="2">
    <location>
        <begin position="719"/>
        <end position="730"/>
    </location>
</feature>
<evidence type="ECO:0000256" key="1">
    <source>
        <dbReference type="ARBA" id="ARBA00022737"/>
    </source>
</evidence>
<accession>A0A8H4QNZ6</accession>
<comment type="caution">
    <text evidence="4">The sequence shown here is derived from an EMBL/GenBank/DDBJ whole genome shotgun (WGS) entry which is preliminary data.</text>
</comment>
<evidence type="ECO:0000259" key="3">
    <source>
        <dbReference type="Pfam" id="PF24883"/>
    </source>
</evidence>
<evidence type="ECO:0000256" key="2">
    <source>
        <dbReference type="SAM" id="MobiDB-lite"/>
    </source>
</evidence>
<dbReference type="PANTHER" id="PTHR10039">
    <property type="entry name" value="AMELOGENIN"/>
    <property type="match status" value="1"/>
</dbReference>
<feature type="region of interest" description="Disordered" evidence="2">
    <location>
        <begin position="712"/>
        <end position="734"/>
    </location>
</feature>
<protein>
    <recommendedName>
        <fullName evidence="3">Nephrocystin 3-like N-terminal domain-containing protein</fullName>
    </recommendedName>
</protein>
<keyword evidence="5" id="KW-1185">Reference proteome</keyword>
<gene>
    <name evidence="4" type="ORF">D9613_002494</name>
</gene>
<dbReference type="EMBL" id="JAACJL010000044">
    <property type="protein sequence ID" value="KAF4614446.1"/>
    <property type="molecule type" value="Genomic_DNA"/>
</dbReference>
<dbReference type="InterPro" id="IPR027417">
    <property type="entry name" value="P-loop_NTPase"/>
</dbReference>
<dbReference type="Pfam" id="PF24883">
    <property type="entry name" value="NPHP3_N"/>
    <property type="match status" value="1"/>
</dbReference>
<proteinExistence type="predicted"/>
<dbReference type="Proteomes" id="UP000521872">
    <property type="component" value="Unassembled WGS sequence"/>
</dbReference>
<feature type="region of interest" description="Disordered" evidence="2">
    <location>
        <begin position="1"/>
        <end position="24"/>
    </location>
</feature>
<reference evidence="4 5" key="1">
    <citation type="submission" date="2019-12" db="EMBL/GenBank/DDBJ databases">
        <authorList>
            <person name="Floudas D."/>
            <person name="Bentzer J."/>
            <person name="Ahren D."/>
            <person name="Johansson T."/>
            <person name="Persson P."/>
            <person name="Tunlid A."/>
        </authorList>
    </citation>
    <scope>NUCLEOTIDE SEQUENCE [LARGE SCALE GENOMIC DNA]</scope>
    <source>
        <strain evidence="4 5">CBS 102.39</strain>
    </source>
</reference>
<dbReference type="Gene3D" id="3.40.50.300">
    <property type="entry name" value="P-loop containing nucleotide triphosphate hydrolases"/>
    <property type="match status" value="1"/>
</dbReference>
<keyword evidence="1" id="KW-0677">Repeat</keyword>
<dbReference type="InterPro" id="IPR056884">
    <property type="entry name" value="NPHP3-like_N"/>
</dbReference>
<evidence type="ECO:0000313" key="5">
    <source>
        <dbReference type="Proteomes" id="UP000521872"/>
    </source>
</evidence>
<feature type="domain" description="Nephrocystin 3-like N-terminal" evidence="3">
    <location>
        <begin position="119"/>
        <end position="276"/>
    </location>
</feature>
<feature type="compositionally biased region" description="Polar residues" evidence="2">
    <location>
        <begin position="14"/>
        <end position="24"/>
    </location>
</feature>
<name>A0A8H4QNZ6_9AGAR</name>
<dbReference type="AlphaFoldDB" id="A0A8H4QNZ6"/>
<dbReference type="PANTHER" id="PTHR10039:SF14">
    <property type="entry name" value="NACHT DOMAIN-CONTAINING PROTEIN"/>
    <property type="match status" value="1"/>
</dbReference>
<dbReference type="SUPFAM" id="SSF52540">
    <property type="entry name" value="P-loop containing nucleoside triphosphate hydrolases"/>
    <property type="match status" value="1"/>
</dbReference>
<sequence length="845" mass="95912">MDNTIAKPVKQEQSDGGTTTGLSFDQPIMMNTPSVTQHISVPHSRDGQAASFPMMTFNRNAVFNGGTFTQHISQTIQKGSFDVLKDAVAPNAFHNSGADFDPPKCHANTRVAILKRIVDWVHGSDEKTTKYPIMWLNGAAGAGKTAIMHSVIEELGLEGSGVASFFFWRSDPSRNHVKAFIATLAYQMYQSLPEIRPQILSAIDHDHFLFHRSLAHQLNSIIVNPAKSLPLGTRFLVAIDGLDECLDREAQRHVLETLETVIRRDNLPVIFLIASRPELDIRSAFETMPGLFTRLTLDNDYQSFKDIDLYLRNNLAQVKKVHPFRRFLSSTWPEENSVRDLVAKSSGQFIYAATVVKFLKFLRRRPDHSLDMLLNLRASTKDLPFSELDSLYVYIMTSVPNVDQALQAFSYMMLEGEGGGSRYVEEIECILSVERGELEIALCDINAVVNLSAGRLRFLHASFQDFLLDPARSKEFYLDLEEHKQKHLINSFKIFASPGGPPQLTVYNYSSKQLPTCPLTPELLTVVEQFSLPKLSDDSNTKDKAKKLMQQFIPAFFEFVPRLEKATGKNLLENYLDQLDAIILSRISYYYTTLTNRFLDVIWVCFHKTFGKASLRSAHERLDPLAIHEFNFHRPPPFVDGISFDEYLSDLLHDSECAGNKAFCTRLFTLAAYDCLLALCSVDVQEPLDHLSAVATEDESVAWEDLSSDTIVQDDSDSKDDPDPTMRGDSRATTGSDLESFRLLAFILFLLPRSSRYEPLIELCRNPGPCFYHDKRYATVPLSQNHPIRFGKLLREMNRYLERIGVEGGVMREECYREEVEEVGPLCEACERKDRGKTQWRLREF</sequence>